<dbReference type="GO" id="GO:0070401">
    <property type="term" value="F:NADP+ binding"/>
    <property type="evidence" value="ECO:0007669"/>
    <property type="project" value="UniProtKB-UniRule"/>
</dbReference>
<feature type="binding site" evidence="5">
    <location>
        <position position="200"/>
    </location>
    <ligand>
        <name>substrate</name>
    </ligand>
</feature>
<sequence>MRVLLTGGNGLVGRALRRVLAEGAADWRLDAPGRGELDLLDQRAVAAHFAAHAYDLVIHAAATVGGIRANIAHPTAFLAENALMNTLVIEGARKAGVPRFLFLGSSCMYPKDLGRPLAEADMLTAPLEPTNEGYALSKILGVRHCEAIAREHGLAYRSIVPCNLYGPDDHFDAARGHLVAAALLKMHQARETGAETVTIWGDGLARREFLYVDDLARFIAAWGGRLAELPPMLNVGVGDDHAVNDYYAVAAEVVGWSGRFVHDLDAPVGMMRKLMDVSQVQALGWRAMTPLAQGMRAAYRGFVAQLSRQTSEDAPR</sequence>
<feature type="binding site" evidence="5">
    <location>
        <position position="138"/>
    </location>
    <ligand>
        <name>NADP(+)</name>
        <dbReference type="ChEBI" id="CHEBI:58349"/>
    </ligand>
</feature>
<keyword evidence="2 5" id="KW-0521">NADP</keyword>
<dbReference type="SUPFAM" id="SSF51735">
    <property type="entry name" value="NAD(P)-binding Rossmann-fold domains"/>
    <property type="match status" value="1"/>
</dbReference>
<feature type="binding site" evidence="5">
    <location>
        <position position="177"/>
    </location>
    <ligand>
        <name>NADP(+)</name>
        <dbReference type="ChEBI" id="CHEBI:58349"/>
    </ligand>
</feature>
<dbReference type="Gene3D" id="3.40.50.720">
    <property type="entry name" value="NAD(P)-binding Rossmann-like Domain"/>
    <property type="match status" value="1"/>
</dbReference>
<dbReference type="GO" id="GO:0016853">
    <property type="term" value="F:isomerase activity"/>
    <property type="evidence" value="ECO:0007669"/>
    <property type="project" value="UniProtKB-KW"/>
</dbReference>
<comment type="pathway">
    <text evidence="5">Nucleotide-sugar biosynthesis; GDP-L-fucose biosynthesis via de novo pathway; GDP-L-fucose from GDP-alpha-D-mannose: step 2/2.</text>
</comment>
<protein>
    <recommendedName>
        <fullName evidence="5">GDP-L-fucose synthase</fullName>
        <ecNumber evidence="5">1.1.1.271</ecNumber>
    </recommendedName>
    <alternativeName>
        <fullName evidence="5">GDP-4-keto-6-deoxy-D-mannose-3,5-epimerase-4-reductase</fullName>
    </alternativeName>
</protein>
<dbReference type="InterPro" id="IPR001509">
    <property type="entry name" value="Epimerase_deHydtase"/>
</dbReference>
<keyword evidence="3 5" id="KW-0560">Oxidoreductase</keyword>
<evidence type="ECO:0000313" key="7">
    <source>
        <dbReference type="EMBL" id="TBW37401.1"/>
    </source>
</evidence>
<evidence type="ECO:0000256" key="4">
    <source>
        <dbReference type="ARBA" id="ARBA00023235"/>
    </source>
</evidence>
<dbReference type="PANTHER" id="PTHR43238:SF1">
    <property type="entry name" value="GDP-L-FUCOSE SYNTHASE"/>
    <property type="match status" value="1"/>
</dbReference>
<feature type="binding site" evidence="5">
    <location>
        <position position="207"/>
    </location>
    <ligand>
        <name>substrate</name>
    </ligand>
</feature>
<proteinExistence type="inferred from homology"/>
<comment type="catalytic activity">
    <reaction evidence="5">
        <text>GDP-beta-L-fucose + NADP(+) = GDP-4-dehydro-alpha-D-rhamnose + NADPH + H(+)</text>
        <dbReference type="Rhea" id="RHEA:18885"/>
        <dbReference type="ChEBI" id="CHEBI:15378"/>
        <dbReference type="ChEBI" id="CHEBI:57273"/>
        <dbReference type="ChEBI" id="CHEBI:57783"/>
        <dbReference type="ChEBI" id="CHEBI:57964"/>
        <dbReference type="ChEBI" id="CHEBI:58349"/>
        <dbReference type="EC" id="1.1.1.271"/>
    </reaction>
</comment>
<feature type="binding site" evidence="5">
    <location>
        <begin position="103"/>
        <end position="106"/>
    </location>
    <ligand>
        <name>NADP(+)</name>
        <dbReference type="ChEBI" id="CHEBI:58349"/>
    </ligand>
</feature>
<dbReference type="Pfam" id="PF01370">
    <property type="entry name" value="Epimerase"/>
    <property type="match status" value="1"/>
</dbReference>
<dbReference type="RefSeq" id="WP_131309739.1">
    <property type="nucleotide sequence ID" value="NZ_SJFN01000015.1"/>
</dbReference>
<reference evidence="7 8" key="1">
    <citation type="submission" date="2019-02" db="EMBL/GenBank/DDBJ databases">
        <title>Siculibacillus lacustris gen. nov., sp. nov., a new rosette-forming bacterium isolated from a freshwater crater lake (Lake St. Ana, Romania).</title>
        <authorList>
            <person name="Felfoldi T."/>
            <person name="Marton Z."/>
            <person name="Szabo A."/>
            <person name="Mentes A."/>
            <person name="Boka K."/>
            <person name="Marialigeti K."/>
            <person name="Mathe I."/>
            <person name="Koncz M."/>
            <person name="Schumann P."/>
            <person name="Toth E."/>
        </authorList>
    </citation>
    <scope>NUCLEOTIDE SEQUENCE [LARGE SCALE GENOMIC DNA]</scope>
    <source>
        <strain evidence="7 8">SA-279</strain>
    </source>
</reference>
<keyword evidence="4 5" id="KW-0413">Isomerase</keyword>
<dbReference type="InterPro" id="IPR036291">
    <property type="entry name" value="NAD(P)-bd_dom_sf"/>
</dbReference>
<name>A0A4V2KTI9_9HYPH</name>
<gene>
    <name evidence="5" type="primary">fcl</name>
    <name evidence="7" type="ORF">EYW49_11640</name>
</gene>
<feature type="binding site" evidence="5">
    <location>
        <position position="185"/>
    </location>
    <ligand>
        <name>substrate</name>
    </ligand>
</feature>
<keyword evidence="8" id="KW-1185">Reference proteome</keyword>
<feature type="active site" description="Proton donor/acceptor" evidence="5">
    <location>
        <position position="134"/>
    </location>
</feature>
<dbReference type="UniPathway" id="UPA00128">
    <property type="reaction ID" value="UER00191"/>
</dbReference>
<dbReference type="HAMAP" id="MF_00956">
    <property type="entry name" value="GDP_fucose_synth"/>
    <property type="match status" value="1"/>
</dbReference>
<feature type="binding site" evidence="5">
    <location>
        <begin position="7"/>
        <end position="13"/>
    </location>
    <ligand>
        <name>NADP(+)</name>
        <dbReference type="ChEBI" id="CHEBI:58349"/>
    </ligand>
</feature>
<feature type="domain" description="NAD-dependent epimerase/dehydratase" evidence="6">
    <location>
        <begin position="3"/>
        <end position="225"/>
    </location>
</feature>
<evidence type="ECO:0000256" key="2">
    <source>
        <dbReference type="ARBA" id="ARBA00022857"/>
    </source>
</evidence>
<dbReference type="Proteomes" id="UP000292781">
    <property type="component" value="Unassembled WGS sequence"/>
</dbReference>
<dbReference type="InterPro" id="IPR028614">
    <property type="entry name" value="GDP_fucose/colitose_synth"/>
</dbReference>
<organism evidence="7 8">
    <name type="scientific">Siculibacillus lacustris</name>
    <dbReference type="NCBI Taxonomy" id="1549641"/>
    <lineage>
        <taxon>Bacteria</taxon>
        <taxon>Pseudomonadati</taxon>
        <taxon>Pseudomonadota</taxon>
        <taxon>Alphaproteobacteria</taxon>
        <taxon>Hyphomicrobiales</taxon>
        <taxon>Ancalomicrobiaceae</taxon>
        <taxon>Siculibacillus</taxon>
    </lineage>
</organism>
<accession>A0A4V2KTI9</accession>
<comment type="caution">
    <text evidence="7">The sequence shown here is derived from an EMBL/GenBank/DDBJ whole genome shotgun (WGS) entry which is preliminary data.</text>
</comment>
<evidence type="ECO:0000259" key="6">
    <source>
        <dbReference type="Pfam" id="PF01370"/>
    </source>
</evidence>
<dbReference type="AlphaFoldDB" id="A0A4V2KTI9"/>
<comment type="similarity">
    <text evidence="1 5">Belongs to the NAD(P)-dependent epimerase/dehydratase family. Fucose synthase subfamily.</text>
</comment>
<evidence type="ECO:0000256" key="1">
    <source>
        <dbReference type="ARBA" id="ARBA00005959"/>
    </source>
</evidence>
<evidence type="ECO:0000256" key="3">
    <source>
        <dbReference type="ARBA" id="ARBA00023002"/>
    </source>
</evidence>
<feature type="site" description="Important for catalytic activity" evidence="5">
    <location>
        <position position="105"/>
    </location>
</feature>
<dbReference type="GO" id="GO:0042351">
    <property type="term" value="P:'de novo' GDP-L-fucose biosynthetic process"/>
    <property type="evidence" value="ECO:0007669"/>
    <property type="project" value="UniProtKB-UniRule"/>
</dbReference>
<dbReference type="EMBL" id="SJFN01000015">
    <property type="protein sequence ID" value="TBW37401.1"/>
    <property type="molecule type" value="Genomic_DNA"/>
</dbReference>
<feature type="binding site" evidence="5">
    <location>
        <begin position="161"/>
        <end position="164"/>
    </location>
    <ligand>
        <name>NADP(+)</name>
        <dbReference type="ChEBI" id="CHEBI:58349"/>
    </ligand>
</feature>
<dbReference type="GO" id="GO:0050577">
    <property type="term" value="F:GDP-L-fucose synthase activity"/>
    <property type="evidence" value="ECO:0007669"/>
    <property type="project" value="UniProtKB-UniRule"/>
</dbReference>
<feature type="site" description="Important for catalytic activity" evidence="5">
    <location>
        <position position="107"/>
    </location>
</feature>
<dbReference type="EC" id="1.1.1.271" evidence="5"/>
<evidence type="ECO:0000313" key="8">
    <source>
        <dbReference type="Proteomes" id="UP000292781"/>
    </source>
</evidence>
<dbReference type="OrthoDB" id="9811425at2"/>
<keyword evidence="5" id="KW-0511">Multifunctional enzyme</keyword>
<evidence type="ECO:0000256" key="5">
    <source>
        <dbReference type="HAMAP-Rule" id="MF_00956"/>
    </source>
</evidence>
<dbReference type="PANTHER" id="PTHR43238">
    <property type="entry name" value="GDP-L-FUCOSE SYNTHASE"/>
    <property type="match status" value="1"/>
</dbReference>
<comment type="caution">
    <text evidence="5">Lacks conserved residue(s) required for the propagation of feature annotation.</text>
</comment>
<dbReference type="Gene3D" id="3.90.25.10">
    <property type="entry name" value="UDP-galactose 4-epimerase, domain 1"/>
    <property type="match status" value="1"/>
</dbReference>
<comment type="function">
    <text evidence="5">Catalyzes the two-step NADP-dependent conversion of GDP-4-dehydro-6-deoxy-D-mannose to GDP-fucose, involving an epimerase and a reductase reaction.</text>
</comment>